<dbReference type="InterPro" id="IPR051923">
    <property type="entry name" value="Glycosyl_Hydrolase_39"/>
</dbReference>
<dbReference type="RefSeq" id="WP_183883257.1">
    <property type="nucleotide sequence ID" value="NZ_JACHCD010000001.1"/>
</dbReference>
<evidence type="ECO:0000256" key="1">
    <source>
        <dbReference type="SAM" id="SignalP"/>
    </source>
</evidence>
<evidence type="ECO:0000313" key="2">
    <source>
        <dbReference type="EMBL" id="MBB5637377.1"/>
    </source>
</evidence>
<comment type="caution">
    <text evidence="2">The sequence shown here is derived from an EMBL/GenBank/DDBJ whole genome shotgun (WGS) entry which is preliminary data.</text>
</comment>
<dbReference type="Proteomes" id="UP000537204">
    <property type="component" value="Unassembled WGS sequence"/>
</dbReference>
<evidence type="ECO:0008006" key="4">
    <source>
        <dbReference type="Google" id="ProtNLM"/>
    </source>
</evidence>
<dbReference type="PROSITE" id="PS51257">
    <property type="entry name" value="PROKAR_LIPOPROTEIN"/>
    <property type="match status" value="1"/>
</dbReference>
<keyword evidence="1" id="KW-0732">Signal</keyword>
<name>A0A7W8ZNQ0_9SPHI</name>
<accession>A0A7W8ZNQ0</accession>
<gene>
    <name evidence="2" type="ORF">HDE68_003292</name>
</gene>
<dbReference type="Gene3D" id="3.20.20.80">
    <property type="entry name" value="Glycosidases"/>
    <property type="match status" value="1"/>
</dbReference>
<dbReference type="InterPro" id="IPR017853">
    <property type="entry name" value="GH"/>
</dbReference>
<sequence>MKPIALTKYFTLIVMTVLFASCRADQEEIPVNKLKYKQIKMKDLFGVNAFEWDFLQDPHNPNDGSKIYEPKLDLMKSFSGLRHYMDWEKLEDSEGLYSFNPTTRGGWNYDAVYARCKLEGIMVVACLKNTPDWLFNTYPAGQRDADNIPIKYGAKRDDPKSYIAQAKAIYQFAARYGANKNIDTSILILNHKPRWSGDQVNQVKVGLNLVKYVECANEPDKWWKGKKSEQTGREYAANLSAFYDGDKGKLGKGVGVKTADPTMQVVMGGIAKPDVKFVREMIEWCKENRGYKPDGSVDLCFDVINFHMYSNDNTKWFAKFISGKRGVAPETNNNMGQIADSFVQLAAELGKNMQVWTTETGYDLKEESIQGVKPIGEKTVLLTQADWILRTSLMYARHGLNRVFFYEAYDSDAPGADSKNPFGTSGLLGDGRRRPAADYLLQVTKLMGEYIYDNTIHQDPLVDVYKFRDKSMYVLVVPDEKDRREDYVLDLHKAKKARIHYLKPGADEMTYKDFGTDDGKLTVNVTETPVFVEAL</sequence>
<dbReference type="SUPFAM" id="SSF51445">
    <property type="entry name" value="(Trans)glycosidases"/>
    <property type="match status" value="1"/>
</dbReference>
<dbReference type="GO" id="GO:0004553">
    <property type="term" value="F:hydrolase activity, hydrolyzing O-glycosyl compounds"/>
    <property type="evidence" value="ECO:0007669"/>
    <property type="project" value="TreeGrafter"/>
</dbReference>
<feature type="signal peptide" evidence="1">
    <location>
        <begin position="1"/>
        <end position="20"/>
    </location>
</feature>
<dbReference type="PANTHER" id="PTHR12631:SF10">
    <property type="entry name" value="BETA-XYLOSIDASE-LIKE PROTEIN-RELATED"/>
    <property type="match status" value="1"/>
</dbReference>
<dbReference type="PANTHER" id="PTHR12631">
    <property type="entry name" value="ALPHA-L-IDURONIDASE"/>
    <property type="match status" value="1"/>
</dbReference>
<feature type="chain" id="PRO_5030602687" description="Glycoside hydrolase family 42 N-terminal domain-containing protein" evidence="1">
    <location>
        <begin position="21"/>
        <end position="535"/>
    </location>
</feature>
<dbReference type="AlphaFoldDB" id="A0A7W8ZNQ0"/>
<evidence type="ECO:0000313" key="3">
    <source>
        <dbReference type="Proteomes" id="UP000537204"/>
    </source>
</evidence>
<organism evidence="2 3">
    <name type="scientific">Pedobacter cryoconitis</name>
    <dbReference type="NCBI Taxonomy" id="188932"/>
    <lineage>
        <taxon>Bacteria</taxon>
        <taxon>Pseudomonadati</taxon>
        <taxon>Bacteroidota</taxon>
        <taxon>Sphingobacteriia</taxon>
        <taxon>Sphingobacteriales</taxon>
        <taxon>Sphingobacteriaceae</taxon>
        <taxon>Pedobacter</taxon>
    </lineage>
</organism>
<reference evidence="2 3" key="1">
    <citation type="submission" date="2020-08" db="EMBL/GenBank/DDBJ databases">
        <title>Genomic Encyclopedia of Type Strains, Phase IV (KMG-V): Genome sequencing to study the core and pangenomes of soil and plant-associated prokaryotes.</title>
        <authorList>
            <person name="Whitman W."/>
        </authorList>
    </citation>
    <scope>NUCLEOTIDE SEQUENCE [LARGE SCALE GENOMIC DNA]</scope>
    <source>
        <strain evidence="2 3">S3M1</strain>
    </source>
</reference>
<proteinExistence type="predicted"/>
<protein>
    <recommendedName>
        <fullName evidence="4">Glycoside hydrolase family 42 N-terminal domain-containing protein</fullName>
    </recommendedName>
</protein>
<dbReference type="EMBL" id="JACHCE010000005">
    <property type="protein sequence ID" value="MBB5637377.1"/>
    <property type="molecule type" value="Genomic_DNA"/>
</dbReference>